<accession>A0AAE3R4R8</accession>
<protein>
    <submittedName>
        <fullName evidence="1">SusD/RagB family nutrient-binding outer membrane lipoprotein</fullName>
    </submittedName>
</protein>
<name>A0AAE3R4R8_9BACT</name>
<dbReference type="AlphaFoldDB" id="A0AAE3R4R8"/>
<dbReference type="InterPro" id="IPR011990">
    <property type="entry name" value="TPR-like_helical_dom_sf"/>
</dbReference>
<dbReference type="EMBL" id="JASJOU010000002">
    <property type="protein sequence ID" value="MDJ1500843.1"/>
    <property type="molecule type" value="Genomic_DNA"/>
</dbReference>
<dbReference type="Gene3D" id="1.25.40.390">
    <property type="match status" value="1"/>
</dbReference>
<dbReference type="InterPro" id="IPR024302">
    <property type="entry name" value="SusD-like"/>
</dbReference>
<dbReference type="RefSeq" id="WP_314510373.1">
    <property type="nucleotide sequence ID" value="NZ_JASJOU010000002.1"/>
</dbReference>
<evidence type="ECO:0000313" key="2">
    <source>
        <dbReference type="Proteomes" id="UP001232063"/>
    </source>
</evidence>
<gene>
    <name evidence="1" type="ORF">QNI22_09300</name>
</gene>
<proteinExistence type="predicted"/>
<evidence type="ECO:0000313" key="1">
    <source>
        <dbReference type="EMBL" id="MDJ1500843.1"/>
    </source>
</evidence>
<dbReference type="SUPFAM" id="SSF48452">
    <property type="entry name" value="TPR-like"/>
    <property type="match status" value="1"/>
</dbReference>
<keyword evidence="2" id="KW-1185">Reference proteome</keyword>
<sequence>MNTSKTGLSEVGIREIGFLLSKAQSAASYTGINYQTAQNLFADLYAQYFATTATYFNSDRYVIRQDWITTQWSQVYVGTVPQLLSIMANTDSTSAEHAIAKIWWVWTFHRTTDYYGPIPYFSAGHGTESVPYDAQDKIYNDFFKKLDEALAVLITVTSEASTYGPYDLIYHGDISKWIKFGNTLKLRLAMRVSKVEPKLARQKAEEAVAAGVMETAGTYSVPQDDAYMDKPNLNGDANGLAYISSWGEFRMSAAMESVLKGYDDPRIGKYYSPSVKTGTYEGLRNGYSSTELSTLSGNSADDNSNSGPLLNGDNFTNTAALTRPQNIMHSAEAYFIRAEGALLGWNMGGTAQELYGKGIRASLIQWGITDENSIASYINSSNTPIAPDDAVHSAALSNTPIKWASDKTTQLIQIAIQKWVALYPDGVEAWADLRRSDQLKLYDRINSDNADLPANVLIKRLPFLTSDAQSNGAAVEAAKSLLDGSDSPGTPLWWDK</sequence>
<keyword evidence="1" id="KW-0449">Lipoprotein</keyword>
<comment type="caution">
    <text evidence="1">The sequence shown here is derived from an EMBL/GenBank/DDBJ whole genome shotgun (WGS) entry which is preliminary data.</text>
</comment>
<organism evidence="1 2">
    <name type="scientific">Xanthocytophaga agilis</name>
    <dbReference type="NCBI Taxonomy" id="3048010"/>
    <lineage>
        <taxon>Bacteria</taxon>
        <taxon>Pseudomonadati</taxon>
        <taxon>Bacteroidota</taxon>
        <taxon>Cytophagia</taxon>
        <taxon>Cytophagales</taxon>
        <taxon>Rhodocytophagaceae</taxon>
        <taxon>Xanthocytophaga</taxon>
    </lineage>
</organism>
<reference evidence="1" key="1">
    <citation type="submission" date="2023-05" db="EMBL/GenBank/DDBJ databases">
        <authorList>
            <person name="Zhang X."/>
        </authorList>
    </citation>
    <scope>NUCLEOTIDE SEQUENCE</scope>
    <source>
        <strain evidence="1">BD1B2-1</strain>
    </source>
</reference>
<dbReference type="Pfam" id="PF12741">
    <property type="entry name" value="SusD-like"/>
    <property type="match status" value="1"/>
</dbReference>
<dbReference type="Proteomes" id="UP001232063">
    <property type="component" value="Unassembled WGS sequence"/>
</dbReference>